<dbReference type="EMBL" id="AWUE01018927">
    <property type="protein sequence ID" value="OMO77476.1"/>
    <property type="molecule type" value="Genomic_DNA"/>
</dbReference>
<organism evidence="2 3">
    <name type="scientific">Corchorus olitorius</name>
    <dbReference type="NCBI Taxonomy" id="93759"/>
    <lineage>
        <taxon>Eukaryota</taxon>
        <taxon>Viridiplantae</taxon>
        <taxon>Streptophyta</taxon>
        <taxon>Embryophyta</taxon>
        <taxon>Tracheophyta</taxon>
        <taxon>Spermatophyta</taxon>
        <taxon>Magnoliopsida</taxon>
        <taxon>eudicotyledons</taxon>
        <taxon>Gunneridae</taxon>
        <taxon>Pentapetalae</taxon>
        <taxon>rosids</taxon>
        <taxon>malvids</taxon>
        <taxon>Malvales</taxon>
        <taxon>Malvaceae</taxon>
        <taxon>Grewioideae</taxon>
        <taxon>Apeibeae</taxon>
        <taxon>Corchorus</taxon>
    </lineage>
</organism>
<dbReference type="AlphaFoldDB" id="A0A1R3I4E7"/>
<keyword evidence="3" id="KW-1185">Reference proteome</keyword>
<evidence type="ECO:0000313" key="2">
    <source>
        <dbReference type="EMBL" id="OMO77476.1"/>
    </source>
</evidence>
<proteinExistence type="predicted"/>
<protein>
    <submittedName>
        <fullName evidence="2">Uncharacterized protein</fullName>
    </submittedName>
</protein>
<sequence length="86" mass="9617">MKDSPSYSPHRSGFHQLLYGLSVGKNQMELCPKQNQTDGEDSPAAAEVAEKKKEVAMDVLPNPNPQVGSEERPFGPWMLTPNRHRK</sequence>
<accession>A0A1R3I4E7</accession>
<evidence type="ECO:0000313" key="3">
    <source>
        <dbReference type="Proteomes" id="UP000187203"/>
    </source>
</evidence>
<reference evidence="3" key="1">
    <citation type="submission" date="2013-09" db="EMBL/GenBank/DDBJ databases">
        <title>Corchorus olitorius genome sequencing.</title>
        <authorList>
            <person name="Alam M."/>
            <person name="Haque M.S."/>
            <person name="Islam M.S."/>
            <person name="Emdad E.M."/>
            <person name="Islam M.M."/>
            <person name="Ahmed B."/>
            <person name="Halim A."/>
            <person name="Hossen Q.M.M."/>
            <person name="Hossain M.Z."/>
            <person name="Ahmed R."/>
            <person name="Khan M.M."/>
            <person name="Islam R."/>
            <person name="Rashid M.M."/>
            <person name="Khan S.A."/>
            <person name="Rahman M.S."/>
            <person name="Alam M."/>
            <person name="Yahiya A.S."/>
            <person name="Khan M.S."/>
            <person name="Azam M.S."/>
            <person name="Haque T."/>
            <person name="Lashkar M.Z.H."/>
            <person name="Akhand A.I."/>
            <person name="Morshed G."/>
            <person name="Roy S."/>
            <person name="Uddin K.S."/>
            <person name="Rabeya T."/>
            <person name="Hossain A.S."/>
            <person name="Chowdhury A."/>
            <person name="Snigdha A.R."/>
            <person name="Mortoza M.S."/>
            <person name="Matin S.A."/>
            <person name="Hoque S.M.E."/>
            <person name="Islam M.K."/>
            <person name="Roy D.K."/>
            <person name="Haider R."/>
            <person name="Moosa M.M."/>
            <person name="Elias S.M."/>
            <person name="Hasan A.M."/>
            <person name="Jahan S."/>
            <person name="Shafiuddin M."/>
            <person name="Mahmood N."/>
            <person name="Shommy N.S."/>
        </authorList>
    </citation>
    <scope>NUCLEOTIDE SEQUENCE [LARGE SCALE GENOMIC DNA]</scope>
    <source>
        <strain evidence="3">cv. O-4</strain>
    </source>
</reference>
<name>A0A1R3I4E7_9ROSI</name>
<comment type="caution">
    <text evidence="2">The sequence shown here is derived from an EMBL/GenBank/DDBJ whole genome shotgun (WGS) entry which is preliminary data.</text>
</comment>
<gene>
    <name evidence="2" type="ORF">COLO4_25148</name>
</gene>
<dbReference type="Proteomes" id="UP000187203">
    <property type="component" value="Unassembled WGS sequence"/>
</dbReference>
<evidence type="ECO:0000256" key="1">
    <source>
        <dbReference type="SAM" id="MobiDB-lite"/>
    </source>
</evidence>
<feature type="region of interest" description="Disordered" evidence="1">
    <location>
        <begin position="56"/>
        <end position="86"/>
    </location>
</feature>